<evidence type="ECO:0000256" key="11">
    <source>
        <dbReference type="SAM" id="MobiDB-lite"/>
    </source>
</evidence>
<dbReference type="SMART" id="SM00220">
    <property type="entry name" value="S_TKc"/>
    <property type="match status" value="1"/>
</dbReference>
<evidence type="ECO:0000313" key="14">
    <source>
        <dbReference type="Ensembl" id="ENSHHUP00000051114.1"/>
    </source>
</evidence>
<dbReference type="Pfam" id="PF00780">
    <property type="entry name" value="CNH"/>
    <property type="match status" value="1"/>
</dbReference>
<dbReference type="PROSITE" id="PS50219">
    <property type="entry name" value="CNH"/>
    <property type="match status" value="1"/>
</dbReference>
<dbReference type="GeneTree" id="ENSGT00950000183196"/>
<reference evidence="14" key="3">
    <citation type="submission" date="2025-09" db="UniProtKB">
        <authorList>
            <consortium name="Ensembl"/>
        </authorList>
    </citation>
    <scope>IDENTIFICATION</scope>
</reference>
<dbReference type="InterPro" id="IPR001180">
    <property type="entry name" value="CNH_dom"/>
</dbReference>
<organism evidence="14 15">
    <name type="scientific">Hucho hucho</name>
    <name type="common">huchen</name>
    <dbReference type="NCBI Taxonomy" id="62062"/>
    <lineage>
        <taxon>Eukaryota</taxon>
        <taxon>Metazoa</taxon>
        <taxon>Chordata</taxon>
        <taxon>Craniata</taxon>
        <taxon>Vertebrata</taxon>
        <taxon>Euteleostomi</taxon>
        <taxon>Actinopterygii</taxon>
        <taxon>Neopterygii</taxon>
        <taxon>Teleostei</taxon>
        <taxon>Protacanthopterygii</taxon>
        <taxon>Salmoniformes</taxon>
        <taxon>Salmonidae</taxon>
        <taxon>Salmoninae</taxon>
        <taxon>Hucho</taxon>
    </lineage>
</organism>
<dbReference type="PROSITE" id="PS00107">
    <property type="entry name" value="PROTEIN_KINASE_ATP"/>
    <property type="match status" value="1"/>
</dbReference>
<feature type="binding site" evidence="10">
    <location>
        <position position="54"/>
    </location>
    <ligand>
        <name>ATP</name>
        <dbReference type="ChEBI" id="CHEBI:30616"/>
    </ligand>
</feature>
<accession>A0A4W5NPV7</accession>
<evidence type="ECO:0000256" key="4">
    <source>
        <dbReference type="ARBA" id="ARBA00022679"/>
    </source>
</evidence>
<dbReference type="Gene3D" id="1.10.510.10">
    <property type="entry name" value="Transferase(Phosphotransferase) domain 1"/>
    <property type="match status" value="1"/>
</dbReference>
<keyword evidence="4" id="KW-0808">Transferase</keyword>
<keyword evidence="3" id="KW-0723">Serine/threonine-protein kinase</keyword>
<sequence length="808" mass="92670">MARDCTTRSLDNIDLSALRDPAGIFDLVEVVGNGTYGQVYKGRHVKTGQLAAIKVMDVTEEEEEEIKLEINMLKTYSHHRNIATYYGAFVKKSRAGQDDQLWLVMEYCGAGSVTDLVKKTKGNSLKEDWIAYICREVLRGLSHLHSHHVIHRDIKGQNVLLTENAEVKLVDFGVSAQLDRTIGRRNTFIGTPYWMAPEVIACDENPDSTYDYRVKGSQSLLEMLFLPLCDMHPMRALFLIPRNLPPKLKSKKWSKKLMTFVESCLVKNYLHRPATETLLRHSFIKDLPNERQVRIMLKDHLDRTRKKRDKESPEYEYSGSEDEEEEINEEEGEPSSIVNLPGESTLRREFLRLQQENKNWSEAQRQQQVLQQQLRDQERYKQQLLAERQKRIHQQKEQRRRLEDVRDTLYPPGKSISPSSCGPFIDPRLLQISPPQSPVGHTSGKPPANQEPIRREGHRKGSVVNVNPTNIRPQSDTPEIRKYKKKFNTEILCAGLWGVNLLVGTENGLWLLDRSGQGKVYSLISRRRFQQMDVLEGLNVLITISGKKNKLRLYYLSWLRNKILRNDPEVEKRQGWTSVGDLEGCVHYKVVRYEKIKFLVIALKNAVEVYAWAPKPYHKFMAFKSFGSLPQRPLSVDLTVEDGQRLKVIYGSLSGFHAIDVDSGTPYDLYLPTHVARSNPQIQGVIRPHAIIILPNSSGMEVLVCYEDEGVYIDTYGRITKETVLQWGEMPASVAYLQSNQVMGWGDKAIELRSANTGNLEGVFMHKKAQKLKFLCEKNDKVFFATVQSGGCSQIYFMTLGQNSLFNW</sequence>
<evidence type="ECO:0000256" key="5">
    <source>
        <dbReference type="ARBA" id="ARBA00022741"/>
    </source>
</evidence>
<evidence type="ECO:0000259" key="12">
    <source>
        <dbReference type="PROSITE" id="PS50011"/>
    </source>
</evidence>
<dbReference type="Gene3D" id="3.30.200.20">
    <property type="entry name" value="Phosphorylase Kinase, domain 1"/>
    <property type="match status" value="1"/>
</dbReference>
<feature type="region of interest" description="Disordered" evidence="11">
    <location>
        <begin position="388"/>
        <end position="476"/>
    </location>
</feature>
<dbReference type="AlphaFoldDB" id="A0A4W5NPV7"/>
<dbReference type="SMART" id="SM00036">
    <property type="entry name" value="CNH"/>
    <property type="match status" value="1"/>
</dbReference>
<proteinExistence type="inferred from homology"/>
<dbReference type="EC" id="2.7.11.1" evidence="2"/>
<evidence type="ECO:0000256" key="9">
    <source>
        <dbReference type="ARBA" id="ARBA00048679"/>
    </source>
</evidence>
<feature type="compositionally biased region" description="Polar residues" evidence="11">
    <location>
        <begin position="464"/>
        <end position="476"/>
    </location>
</feature>
<keyword evidence="5 10" id="KW-0547">Nucleotide-binding</keyword>
<comment type="catalytic activity">
    <reaction evidence="8">
        <text>L-threonyl-[protein] + ATP = O-phospho-L-threonyl-[protein] + ADP + H(+)</text>
        <dbReference type="Rhea" id="RHEA:46608"/>
        <dbReference type="Rhea" id="RHEA-COMP:11060"/>
        <dbReference type="Rhea" id="RHEA-COMP:11605"/>
        <dbReference type="ChEBI" id="CHEBI:15378"/>
        <dbReference type="ChEBI" id="CHEBI:30013"/>
        <dbReference type="ChEBI" id="CHEBI:30616"/>
        <dbReference type="ChEBI" id="CHEBI:61977"/>
        <dbReference type="ChEBI" id="CHEBI:456216"/>
        <dbReference type="EC" id="2.7.11.1"/>
    </reaction>
</comment>
<keyword evidence="6" id="KW-0418">Kinase</keyword>
<evidence type="ECO:0000256" key="2">
    <source>
        <dbReference type="ARBA" id="ARBA00012513"/>
    </source>
</evidence>
<feature type="compositionally biased region" description="Basic and acidic residues" evidence="11">
    <location>
        <begin position="394"/>
        <end position="407"/>
    </location>
</feature>
<name>A0A4W5NPV7_9TELE</name>
<feature type="compositionally biased region" description="Acidic residues" evidence="11">
    <location>
        <begin position="319"/>
        <end position="333"/>
    </location>
</feature>
<dbReference type="InterPro" id="IPR017441">
    <property type="entry name" value="Protein_kinase_ATP_BS"/>
</dbReference>
<evidence type="ECO:0000313" key="15">
    <source>
        <dbReference type="Proteomes" id="UP000314982"/>
    </source>
</evidence>
<reference evidence="15" key="1">
    <citation type="submission" date="2018-06" db="EMBL/GenBank/DDBJ databases">
        <title>Genome assembly of Danube salmon.</title>
        <authorList>
            <person name="Macqueen D.J."/>
            <person name="Gundappa M.K."/>
        </authorList>
    </citation>
    <scope>NUCLEOTIDE SEQUENCE [LARGE SCALE GENOMIC DNA]</scope>
</reference>
<dbReference type="GO" id="GO:0005829">
    <property type="term" value="C:cytosol"/>
    <property type="evidence" value="ECO:0007669"/>
    <property type="project" value="TreeGrafter"/>
</dbReference>
<keyword evidence="7 10" id="KW-0067">ATP-binding</keyword>
<evidence type="ECO:0000256" key="8">
    <source>
        <dbReference type="ARBA" id="ARBA00047899"/>
    </source>
</evidence>
<evidence type="ECO:0000256" key="3">
    <source>
        <dbReference type="ARBA" id="ARBA00022527"/>
    </source>
</evidence>
<dbReference type="Pfam" id="PF00069">
    <property type="entry name" value="Pkinase"/>
    <property type="match status" value="1"/>
</dbReference>
<dbReference type="FunFam" id="1.10.510.10:FF:000003">
    <property type="entry name" value="TRAF2 and NCK-interacting protein kinase isoform 4"/>
    <property type="match status" value="1"/>
</dbReference>
<evidence type="ECO:0000256" key="6">
    <source>
        <dbReference type="ARBA" id="ARBA00022777"/>
    </source>
</evidence>
<comment type="similarity">
    <text evidence="1">Belongs to the protein kinase superfamily. STE Ser/Thr protein kinase family. STE20 subfamily.</text>
</comment>
<feature type="region of interest" description="Disordered" evidence="11">
    <location>
        <begin position="302"/>
        <end position="341"/>
    </location>
</feature>
<evidence type="ECO:0000256" key="10">
    <source>
        <dbReference type="PROSITE-ProRule" id="PRU10141"/>
    </source>
</evidence>
<protein>
    <recommendedName>
        <fullName evidence="2">non-specific serine/threonine protein kinase</fullName>
        <ecNumber evidence="2">2.7.11.1</ecNumber>
    </recommendedName>
</protein>
<dbReference type="SUPFAM" id="SSF56112">
    <property type="entry name" value="Protein kinase-like (PK-like)"/>
    <property type="match status" value="1"/>
</dbReference>
<feature type="domain" description="Protein kinase" evidence="12">
    <location>
        <begin position="25"/>
        <end position="284"/>
    </location>
</feature>
<dbReference type="InterPro" id="IPR008271">
    <property type="entry name" value="Ser/Thr_kinase_AS"/>
</dbReference>
<feature type="domain" description="CNH" evidence="13">
    <location>
        <begin position="488"/>
        <end position="782"/>
    </location>
</feature>
<dbReference type="PANTHER" id="PTHR47096:SF1">
    <property type="entry name" value="MISSHAPEN LIKE KINASE 1"/>
    <property type="match status" value="1"/>
</dbReference>
<dbReference type="Ensembl" id="ENSHHUT00000052924.1">
    <property type="protein sequence ID" value="ENSHHUP00000051114.1"/>
    <property type="gene ID" value="ENSHHUG00000029843.1"/>
</dbReference>
<dbReference type="GO" id="GO:0004674">
    <property type="term" value="F:protein serine/threonine kinase activity"/>
    <property type="evidence" value="ECO:0007669"/>
    <property type="project" value="UniProtKB-KW"/>
</dbReference>
<dbReference type="PROSITE" id="PS50011">
    <property type="entry name" value="PROTEIN_KINASE_DOM"/>
    <property type="match status" value="1"/>
</dbReference>
<evidence type="ECO:0000259" key="13">
    <source>
        <dbReference type="PROSITE" id="PS50219"/>
    </source>
</evidence>
<evidence type="ECO:0000256" key="1">
    <source>
        <dbReference type="ARBA" id="ARBA00008874"/>
    </source>
</evidence>
<reference evidence="14" key="2">
    <citation type="submission" date="2025-08" db="UniProtKB">
        <authorList>
            <consortium name="Ensembl"/>
        </authorList>
    </citation>
    <scope>IDENTIFICATION</scope>
</reference>
<dbReference type="PANTHER" id="PTHR47096">
    <property type="entry name" value="MISSHAPEN LIKE KINASE 1"/>
    <property type="match status" value="1"/>
</dbReference>
<dbReference type="PROSITE" id="PS00108">
    <property type="entry name" value="PROTEIN_KINASE_ST"/>
    <property type="match status" value="1"/>
</dbReference>
<dbReference type="Proteomes" id="UP000314982">
    <property type="component" value="Unassembled WGS sequence"/>
</dbReference>
<dbReference type="InterPro" id="IPR011009">
    <property type="entry name" value="Kinase-like_dom_sf"/>
</dbReference>
<dbReference type="GO" id="GO:0005524">
    <property type="term" value="F:ATP binding"/>
    <property type="evidence" value="ECO:0007669"/>
    <property type="project" value="UniProtKB-UniRule"/>
</dbReference>
<dbReference type="FunFam" id="3.30.200.20:FF:000006">
    <property type="entry name" value="TRAF2 and NCK-interacting protein kinase isoform 4"/>
    <property type="match status" value="1"/>
</dbReference>
<evidence type="ECO:0000256" key="7">
    <source>
        <dbReference type="ARBA" id="ARBA00022840"/>
    </source>
</evidence>
<dbReference type="InterPro" id="IPR051700">
    <property type="entry name" value="STE20_Ser-Thr_kinase"/>
</dbReference>
<keyword evidence="15" id="KW-1185">Reference proteome</keyword>
<dbReference type="InterPro" id="IPR000719">
    <property type="entry name" value="Prot_kinase_dom"/>
</dbReference>
<comment type="catalytic activity">
    <reaction evidence="9">
        <text>L-seryl-[protein] + ATP = O-phospho-L-seryl-[protein] + ADP + H(+)</text>
        <dbReference type="Rhea" id="RHEA:17989"/>
        <dbReference type="Rhea" id="RHEA-COMP:9863"/>
        <dbReference type="Rhea" id="RHEA-COMP:11604"/>
        <dbReference type="ChEBI" id="CHEBI:15378"/>
        <dbReference type="ChEBI" id="CHEBI:29999"/>
        <dbReference type="ChEBI" id="CHEBI:30616"/>
        <dbReference type="ChEBI" id="CHEBI:83421"/>
        <dbReference type="ChEBI" id="CHEBI:456216"/>
        <dbReference type="EC" id="2.7.11.1"/>
    </reaction>
</comment>